<dbReference type="Proteomes" id="UP000317648">
    <property type="component" value="Chromosome"/>
</dbReference>
<name>A0A518DVL3_9BACT</name>
<dbReference type="Gene3D" id="2.115.10.20">
    <property type="entry name" value="Glycosyl hydrolase domain, family 43"/>
    <property type="match status" value="1"/>
</dbReference>
<organism evidence="2 3">
    <name type="scientific">Lignipirellula cremea</name>
    <dbReference type="NCBI Taxonomy" id="2528010"/>
    <lineage>
        <taxon>Bacteria</taxon>
        <taxon>Pseudomonadati</taxon>
        <taxon>Planctomycetota</taxon>
        <taxon>Planctomycetia</taxon>
        <taxon>Pirellulales</taxon>
        <taxon>Pirellulaceae</taxon>
        <taxon>Lignipirellula</taxon>
    </lineage>
</organism>
<evidence type="ECO:0000313" key="2">
    <source>
        <dbReference type="EMBL" id="QDU95877.1"/>
    </source>
</evidence>
<dbReference type="SUPFAM" id="SSF75005">
    <property type="entry name" value="Arabinanase/levansucrase/invertase"/>
    <property type="match status" value="1"/>
</dbReference>
<keyword evidence="3" id="KW-1185">Reference proteome</keyword>
<sequence length="584" mass="65411">MVDPLDNATLRRDPSLMMNPLRTTCLLALCLLIGEGTPSGAMGADRDPSHPSGIRLRVPWPPERKELLDDQPMAVPYLQDRPEVIPIDRGRQLLVDDFLIDSTTLKRTFHQAKYHPASPVLRPDQPWEQDAATHSAMVYSDGVWYDPADQLFKMWYRATNQSGTCLAVSRDGVRWQKPHYDVQPGTNIVHLGKRDASTVWLDLRAKDPAARYKMFRAYWHKGFTLATHQSADGIHWSEAVDDSGPSWDRSSVFFNPFRNVWVYSIRGHDKTRDELFRLRLYHEGATLQQAADWKQSSDEIASGQGTQGEPVLWVAADRLDPRNPDPRFREIRPQLYNLDVNAYENLLVGLFTIWQGPENASCKELGIHKRNEVLVGFSRDGFHWDRANRQPFLPVGERPSDWNGGNVQSAGGAFLVVGDQLFFYCSGRSMRDGVQINSTGLAVLRRDGFASLDAGKKPGRLTTRPVAFQGKHLFVNLKAPRGELKAELLDRQGNVLPGFGLADCEPLTIDSTCTEVRWKDQQDLAQLAGRPVRIRFTLTDGSLYAFWVSPDASGASHGMMAAGGPGLTEPHDTVGRHALPQSGR</sequence>
<proteinExistence type="predicted"/>
<dbReference type="KEGG" id="lcre:Pla8534_36960"/>
<dbReference type="AlphaFoldDB" id="A0A518DVL3"/>
<evidence type="ECO:0000313" key="3">
    <source>
        <dbReference type="Proteomes" id="UP000317648"/>
    </source>
</evidence>
<reference evidence="2 3" key="1">
    <citation type="submission" date="2019-02" db="EMBL/GenBank/DDBJ databases">
        <title>Deep-cultivation of Planctomycetes and their phenomic and genomic characterization uncovers novel biology.</title>
        <authorList>
            <person name="Wiegand S."/>
            <person name="Jogler M."/>
            <person name="Boedeker C."/>
            <person name="Pinto D."/>
            <person name="Vollmers J."/>
            <person name="Rivas-Marin E."/>
            <person name="Kohn T."/>
            <person name="Peeters S.H."/>
            <person name="Heuer A."/>
            <person name="Rast P."/>
            <person name="Oberbeckmann S."/>
            <person name="Bunk B."/>
            <person name="Jeske O."/>
            <person name="Meyerdierks A."/>
            <person name="Storesund J.E."/>
            <person name="Kallscheuer N."/>
            <person name="Luecker S."/>
            <person name="Lage O.M."/>
            <person name="Pohl T."/>
            <person name="Merkel B.J."/>
            <person name="Hornburger P."/>
            <person name="Mueller R.-W."/>
            <person name="Bruemmer F."/>
            <person name="Labrenz M."/>
            <person name="Spormann A.M."/>
            <person name="Op den Camp H."/>
            <person name="Overmann J."/>
            <person name="Amann R."/>
            <person name="Jetten M.S.M."/>
            <person name="Mascher T."/>
            <person name="Medema M.H."/>
            <person name="Devos D.P."/>
            <person name="Kaster A.-K."/>
            <person name="Ovreas L."/>
            <person name="Rohde M."/>
            <person name="Galperin M.Y."/>
            <person name="Jogler C."/>
        </authorList>
    </citation>
    <scope>NUCLEOTIDE SEQUENCE [LARGE SCALE GENOMIC DNA]</scope>
    <source>
        <strain evidence="2 3">Pla85_3_4</strain>
    </source>
</reference>
<accession>A0A518DVL3</accession>
<dbReference type="EMBL" id="CP036433">
    <property type="protein sequence ID" value="QDU95877.1"/>
    <property type="molecule type" value="Genomic_DNA"/>
</dbReference>
<evidence type="ECO:0000256" key="1">
    <source>
        <dbReference type="SAM" id="MobiDB-lite"/>
    </source>
</evidence>
<feature type="region of interest" description="Disordered" evidence="1">
    <location>
        <begin position="565"/>
        <end position="584"/>
    </location>
</feature>
<protein>
    <recommendedName>
        <fullName evidence="4">Glycosyl hydrolase family 32 N-terminal domain-containing protein</fullName>
    </recommendedName>
</protein>
<dbReference type="OrthoDB" id="180690at2"/>
<dbReference type="InterPro" id="IPR023296">
    <property type="entry name" value="Glyco_hydro_beta-prop_sf"/>
</dbReference>
<gene>
    <name evidence="2" type="ORF">Pla8534_36960</name>
</gene>
<evidence type="ECO:0008006" key="4">
    <source>
        <dbReference type="Google" id="ProtNLM"/>
    </source>
</evidence>
<dbReference type="RefSeq" id="WP_145054564.1">
    <property type="nucleotide sequence ID" value="NZ_CP036433.1"/>
</dbReference>